<feature type="region of interest" description="Disordered" evidence="1">
    <location>
        <begin position="689"/>
        <end position="843"/>
    </location>
</feature>
<gene>
    <name evidence="2" type="ORF">EJB05_42458</name>
</gene>
<evidence type="ECO:0000313" key="3">
    <source>
        <dbReference type="Proteomes" id="UP000324897"/>
    </source>
</evidence>
<feature type="compositionally biased region" description="Polar residues" evidence="1">
    <location>
        <begin position="773"/>
        <end position="785"/>
    </location>
</feature>
<name>A0A5J9TCG7_9POAL</name>
<dbReference type="EMBL" id="RWGY01000039">
    <property type="protein sequence ID" value="TVU09019.1"/>
    <property type="molecule type" value="Genomic_DNA"/>
</dbReference>
<comment type="caution">
    <text evidence="2">The sequence shown here is derived from an EMBL/GenBank/DDBJ whole genome shotgun (WGS) entry which is preliminary data.</text>
</comment>
<feature type="compositionally biased region" description="Basic and acidic residues" evidence="1">
    <location>
        <begin position="644"/>
        <end position="653"/>
    </location>
</feature>
<sequence>MAASSSSPHLSPARSSCQIAGRLIPAPRHAPAVRIRSWRRFAASSSEVSLVPARLLRPPSRRRNALREKASQPPPPLAVRHQELDISGGQGASRRVDVASESELDELDVIGDAEELPLRGTGADPAFGFYKDPEGNVMQFEAYEDEIINWNEATMGEGSGDLESMSSWARAMPMELESSERVAPNSSDNSSQFHFAEAERMGSPVLNGEVSVARSNVPPSRSVTWVGFAALCGICIVFVASKLIRSSSKAQLPRKLFDMHRPEMKEYKFDKGNLNVFRSGQKFPDVLLRRPQLDRKELMSNIKKAQDSRKWFVLSNPFRCKDAATYDDTYIPETRINGAEVHTPEEGILEKYSTNEKNGIVIAQSIDAIQEETSASYGSQSDLVEVSDSSESDGIKLSNARIEESREQTVALKNGVQIMNMSEKDQENIGEVELSEPTYGNERVTYTNDKNSAIYASEKETQIGSENVHKSGANNGNTPPSEFASKEQSAEISEKNLDCIQGIEPSVPFISEKLMIYAKDNSQQFSTNVVSELSDGFSISSSELTKNETPLDNANDINGTQEIDVPRTSANVAHTACSEEFSDDMSIIGTEACKTPVMAETMNAASAQRSKEDPAHLRGDNMQPIQELEPPISSGNGKQLSHATESEHQERIIHDKRRTRRETDHTGIFNNASAVSFCTSQEESVQHTFADVSRSEKKQEKKKPRAHLPKKKGKLQMYSDKEAETEQSEEGKPGTETVVDPTNRVQKTKRVPKKRQKKVQNEMQGVPAHDDVQCSSVVDQKNNSQHVKKARKKNPKKSFLSQGAQTREEYQDTAHVISSPDNATDNMKPLDLADSSVETQFQK</sequence>
<feature type="region of interest" description="Disordered" evidence="1">
    <location>
        <begin position="464"/>
        <end position="488"/>
    </location>
</feature>
<evidence type="ECO:0000256" key="1">
    <source>
        <dbReference type="SAM" id="MobiDB-lite"/>
    </source>
</evidence>
<feature type="compositionally biased region" description="Basic residues" evidence="1">
    <location>
        <begin position="786"/>
        <end position="796"/>
    </location>
</feature>
<dbReference type="OrthoDB" id="690662at2759"/>
<feature type="compositionally biased region" description="Basic and acidic residues" evidence="1">
    <location>
        <begin position="719"/>
        <end position="733"/>
    </location>
</feature>
<dbReference type="PANTHER" id="PTHR34962">
    <property type="entry name" value="EMBRYO DEFECTIVE 1703-RELATED"/>
    <property type="match status" value="1"/>
</dbReference>
<accession>A0A5J9TCG7</accession>
<feature type="compositionally biased region" description="Polar residues" evidence="1">
    <location>
        <begin position="472"/>
        <end position="483"/>
    </location>
</feature>
<feature type="region of interest" description="Disordered" evidence="1">
    <location>
        <begin position="625"/>
        <end position="667"/>
    </location>
</feature>
<dbReference type="Proteomes" id="UP000324897">
    <property type="component" value="Chromosome 3"/>
</dbReference>
<organism evidence="2 3">
    <name type="scientific">Eragrostis curvula</name>
    <name type="common">weeping love grass</name>
    <dbReference type="NCBI Taxonomy" id="38414"/>
    <lineage>
        <taxon>Eukaryota</taxon>
        <taxon>Viridiplantae</taxon>
        <taxon>Streptophyta</taxon>
        <taxon>Embryophyta</taxon>
        <taxon>Tracheophyta</taxon>
        <taxon>Spermatophyta</taxon>
        <taxon>Magnoliopsida</taxon>
        <taxon>Liliopsida</taxon>
        <taxon>Poales</taxon>
        <taxon>Poaceae</taxon>
        <taxon>PACMAD clade</taxon>
        <taxon>Chloridoideae</taxon>
        <taxon>Eragrostideae</taxon>
        <taxon>Eragrostidinae</taxon>
        <taxon>Eragrostis</taxon>
    </lineage>
</organism>
<evidence type="ECO:0000313" key="2">
    <source>
        <dbReference type="EMBL" id="TVU09019.1"/>
    </source>
</evidence>
<feature type="compositionally biased region" description="Basic residues" evidence="1">
    <location>
        <begin position="746"/>
        <end position="758"/>
    </location>
</feature>
<proteinExistence type="predicted"/>
<feature type="compositionally biased region" description="Basic residues" evidence="1">
    <location>
        <begin position="700"/>
        <end position="714"/>
    </location>
</feature>
<dbReference type="AlphaFoldDB" id="A0A5J9TCG7"/>
<reference evidence="2 3" key="1">
    <citation type="journal article" date="2019" name="Sci. Rep.">
        <title>A high-quality genome of Eragrostis curvula grass provides insights into Poaceae evolution and supports new strategies to enhance forage quality.</title>
        <authorList>
            <person name="Carballo J."/>
            <person name="Santos B.A.C.M."/>
            <person name="Zappacosta D."/>
            <person name="Garbus I."/>
            <person name="Selva J.P."/>
            <person name="Gallo C.A."/>
            <person name="Diaz A."/>
            <person name="Albertini E."/>
            <person name="Caccamo M."/>
            <person name="Echenique V."/>
        </authorList>
    </citation>
    <scope>NUCLEOTIDE SEQUENCE [LARGE SCALE GENOMIC DNA]</scope>
    <source>
        <strain evidence="3">cv. Victoria</strain>
        <tissue evidence="2">Leaf</tissue>
    </source>
</reference>
<dbReference type="PANTHER" id="PTHR34962:SF1">
    <property type="entry name" value="EMBRYO DEFECTIVE 1703-RELATED"/>
    <property type="match status" value="1"/>
</dbReference>
<protein>
    <submittedName>
        <fullName evidence="2">Uncharacterized protein</fullName>
    </submittedName>
</protein>
<keyword evidence="3" id="KW-1185">Reference proteome</keyword>
<feature type="compositionally biased region" description="Polar residues" evidence="1">
    <location>
        <begin position="633"/>
        <end position="643"/>
    </location>
</feature>
<dbReference type="Gramene" id="TVU09019">
    <property type="protein sequence ID" value="TVU09019"/>
    <property type="gene ID" value="EJB05_42458"/>
</dbReference>